<dbReference type="Pfam" id="PF17921">
    <property type="entry name" value="Integrase_H2C2"/>
    <property type="match status" value="1"/>
</dbReference>
<dbReference type="AlphaFoldDB" id="A0A4Q9M2H7"/>
<name>A0A4Q9M2H7_9MICR</name>
<dbReference type="STRING" id="1176355.A0A4Q9M2H7"/>
<dbReference type="EMBL" id="PITK01000006">
    <property type="protein sequence ID" value="TBU20970.1"/>
    <property type="molecule type" value="Genomic_DNA"/>
</dbReference>
<organism evidence="2 4">
    <name type="scientific">Hamiltosporidium tvaerminnensis</name>
    <dbReference type="NCBI Taxonomy" id="1176355"/>
    <lineage>
        <taxon>Eukaryota</taxon>
        <taxon>Fungi</taxon>
        <taxon>Fungi incertae sedis</taxon>
        <taxon>Microsporidia</taxon>
        <taxon>Dubosqiidae</taxon>
        <taxon>Hamiltosporidium</taxon>
    </lineage>
</organism>
<evidence type="ECO:0000313" key="2">
    <source>
        <dbReference type="EMBL" id="TBU20970.1"/>
    </source>
</evidence>
<dbReference type="EMBL" id="PITK01000004">
    <property type="protein sequence ID" value="TBU20998.1"/>
    <property type="molecule type" value="Genomic_DNA"/>
</dbReference>
<dbReference type="VEuPathDB" id="MicrosporidiaDB:CWI38_0004p0050"/>
<dbReference type="GO" id="GO:0015074">
    <property type="term" value="P:DNA integration"/>
    <property type="evidence" value="ECO:0007669"/>
    <property type="project" value="InterPro"/>
</dbReference>
<evidence type="ECO:0000259" key="1">
    <source>
        <dbReference type="PROSITE" id="PS50994"/>
    </source>
</evidence>
<dbReference type="SUPFAM" id="SSF53098">
    <property type="entry name" value="Ribonuclease H-like"/>
    <property type="match status" value="1"/>
</dbReference>
<dbReference type="VEuPathDB" id="MicrosporidiaDB:CWI38_0006p0080"/>
<dbReference type="InterPro" id="IPR036397">
    <property type="entry name" value="RNaseH_sf"/>
</dbReference>
<accession>A0A4Q9M2H7</accession>
<dbReference type="InterPro" id="IPR041588">
    <property type="entry name" value="Integrase_H2C2"/>
</dbReference>
<dbReference type="InterPro" id="IPR001584">
    <property type="entry name" value="Integrase_cat-core"/>
</dbReference>
<sequence>MLFFGQPGFNNPLSRSIIVENEASMIVPVIDIDPDMVLVEEKAAGTQWILEIASDVHEEFTEIVTNIIADDHESDGMIRSDVAKNFKKRRYWPLTFINTILIIAEHFTLLGDDICFKRRDHLIRAFFGFITAFIKQIMQTEHAVAHIGVNKMMALIVQKYYGIPKAYIREYVKDCEACSRFNSLKTIQPIYINHFTKKYDLFMMDCVDLRRYSDQNDQYSWILNLINKTSELVRDSLKFLFDNFGVPMAIQSDNGREFKNTLLKALLTDLNIKFIHGRPRKLKAQKFTEIVTNIIADDLEIDNNISSEICLMRSSFDKKKDFDMNTKTKRAPFDSFYDNSVFTVTAILMSNMIEVKNNDGDTRTVFRGAFRGLRGKNDIEYEEEEFNEKISSTFKINSYLENTDQNIEILFDEDQVAVENKISTCMKNEANVHLFRSKLYLRDNNQMTKKGKIIGFCEEKLRKVLTRSRSESHIFNDKIQILAYADDVDFIARSEASLQGAYIALESAAKKIPVLMFESEFWVVKKTDEQRLAVEETNSWEFYSKLRDMPVQHRIPSKVLNYIPVEKRNDWWNVILERDAADLSKIK</sequence>
<keyword evidence="4" id="KW-1185">Reference proteome</keyword>
<dbReference type="Proteomes" id="UP000292282">
    <property type="component" value="Unassembled WGS sequence"/>
</dbReference>
<feature type="domain" description="Integrase catalytic" evidence="1">
    <location>
        <begin position="185"/>
        <end position="299"/>
    </location>
</feature>
<dbReference type="GO" id="GO:0005634">
    <property type="term" value="C:nucleus"/>
    <property type="evidence" value="ECO:0007669"/>
    <property type="project" value="UniProtKB-ARBA"/>
</dbReference>
<dbReference type="InterPro" id="IPR012337">
    <property type="entry name" value="RNaseH-like_sf"/>
</dbReference>
<comment type="caution">
    <text evidence="2">The sequence shown here is derived from an EMBL/GenBank/DDBJ whole genome shotgun (WGS) entry which is preliminary data.</text>
</comment>
<dbReference type="PROSITE" id="PS50994">
    <property type="entry name" value="INTEGRASE"/>
    <property type="match status" value="1"/>
</dbReference>
<evidence type="ECO:0000313" key="4">
    <source>
        <dbReference type="Proteomes" id="UP000292282"/>
    </source>
</evidence>
<dbReference type="OrthoDB" id="2245799at2759"/>
<dbReference type="Gene3D" id="1.10.340.70">
    <property type="match status" value="1"/>
</dbReference>
<reference evidence="2 4" key="1">
    <citation type="submission" date="2017-12" db="EMBL/GenBank/DDBJ databases">
        <authorList>
            <person name="Pombert J.-F."/>
            <person name="Haag K.L."/>
            <person name="Ebert D."/>
        </authorList>
    </citation>
    <scope>NUCLEOTIDE SEQUENCE [LARGE SCALE GENOMIC DNA]</scope>
    <source>
        <strain evidence="2">IL-G-3</strain>
    </source>
</reference>
<dbReference type="GO" id="GO:0003676">
    <property type="term" value="F:nucleic acid binding"/>
    <property type="evidence" value="ECO:0007669"/>
    <property type="project" value="InterPro"/>
</dbReference>
<dbReference type="Gene3D" id="3.30.420.10">
    <property type="entry name" value="Ribonuclease H-like superfamily/Ribonuclease H"/>
    <property type="match status" value="1"/>
</dbReference>
<gene>
    <name evidence="3" type="ORF">CWI38_0004p0050</name>
    <name evidence="2" type="ORF">CWI38_0006p0080</name>
</gene>
<protein>
    <recommendedName>
        <fullName evidence="1">Integrase catalytic domain-containing protein</fullName>
    </recommendedName>
</protein>
<evidence type="ECO:0000313" key="3">
    <source>
        <dbReference type="EMBL" id="TBU20998.1"/>
    </source>
</evidence>
<proteinExistence type="predicted"/>